<protein>
    <submittedName>
        <fullName evidence="5">LacI family transcriptional regulator</fullName>
    </submittedName>
</protein>
<dbReference type="PANTHER" id="PTHR30146:SF109">
    <property type="entry name" value="HTH-TYPE TRANSCRIPTIONAL REGULATOR GALS"/>
    <property type="match status" value="1"/>
</dbReference>
<evidence type="ECO:0000256" key="2">
    <source>
        <dbReference type="ARBA" id="ARBA00023125"/>
    </source>
</evidence>
<dbReference type="SUPFAM" id="SSF47413">
    <property type="entry name" value="lambda repressor-like DNA-binding domains"/>
    <property type="match status" value="1"/>
</dbReference>
<organism evidence="5 6">
    <name type="scientific">Rariglobus hedericola</name>
    <dbReference type="NCBI Taxonomy" id="2597822"/>
    <lineage>
        <taxon>Bacteria</taxon>
        <taxon>Pseudomonadati</taxon>
        <taxon>Verrucomicrobiota</taxon>
        <taxon>Opitutia</taxon>
        <taxon>Opitutales</taxon>
        <taxon>Opitutaceae</taxon>
        <taxon>Rariglobus</taxon>
    </lineage>
</organism>
<dbReference type="Proteomes" id="UP000315648">
    <property type="component" value="Unassembled WGS sequence"/>
</dbReference>
<dbReference type="SUPFAM" id="SSF53822">
    <property type="entry name" value="Periplasmic binding protein-like I"/>
    <property type="match status" value="1"/>
</dbReference>
<evidence type="ECO:0000259" key="4">
    <source>
        <dbReference type="PROSITE" id="PS50932"/>
    </source>
</evidence>
<evidence type="ECO:0000256" key="1">
    <source>
        <dbReference type="ARBA" id="ARBA00023015"/>
    </source>
</evidence>
<evidence type="ECO:0000313" key="6">
    <source>
        <dbReference type="Proteomes" id="UP000315648"/>
    </source>
</evidence>
<keyword evidence="3" id="KW-0804">Transcription</keyword>
<dbReference type="GO" id="GO:0000976">
    <property type="term" value="F:transcription cis-regulatory region binding"/>
    <property type="evidence" value="ECO:0007669"/>
    <property type="project" value="TreeGrafter"/>
</dbReference>
<dbReference type="Gene3D" id="1.10.260.40">
    <property type="entry name" value="lambda repressor-like DNA-binding domains"/>
    <property type="match status" value="1"/>
</dbReference>
<proteinExistence type="predicted"/>
<evidence type="ECO:0000313" key="5">
    <source>
        <dbReference type="EMBL" id="TSJ79534.1"/>
    </source>
</evidence>
<gene>
    <name evidence="5" type="ORF">FPL22_09680</name>
</gene>
<dbReference type="Pfam" id="PF00356">
    <property type="entry name" value="LacI"/>
    <property type="match status" value="1"/>
</dbReference>
<dbReference type="RefSeq" id="WP_144230075.1">
    <property type="nucleotide sequence ID" value="NZ_CBCRVV010000015.1"/>
</dbReference>
<comment type="caution">
    <text evidence="5">The sequence shown here is derived from an EMBL/GenBank/DDBJ whole genome shotgun (WGS) entry which is preliminary data.</text>
</comment>
<dbReference type="AlphaFoldDB" id="A0A556QSB3"/>
<accession>A0A556QSB3</accession>
<dbReference type="OrthoDB" id="9803256at2"/>
<feature type="domain" description="HTH lacI-type" evidence="4">
    <location>
        <begin position="7"/>
        <end position="61"/>
    </location>
</feature>
<dbReference type="CDD" id="cd01392">
    <property type="entry name" value="HTH_LacI"/>
    <property type="match status" value="1"/>
</dbReference>
<keyword evidence="6" id="KW-1185">Reference proteome</keyword>
<dbReference type="Gene3D" id="3.40.50.2300">
    <property type="match status" value="2"/>
</dbReference>
<dbReference type="PROSITE" id="PS50932">
    <property type="entry name" value="HTH_LACI_2"/>
    <property type="match status" value="1"/>
</dbReference>
<dbReference type="GO" id="GO:0003700">
    <property type="term" value="F:DNA-binding transcription factor activity"/>
    <property type="evidence" value="ECO:0007669"/>
    <property type="project" value="TreeGrafter"/>
</dbReference>
<dbReference type="SMART" id="SM00354">
    <property type="entry name" value="HTH_LACI"/>
    <property type="match status" value="1"/>
</dbReference>
<dbReference type="InterPro" id="IPR000843">
    <property type="entry name" value="HTH_LacI"/>
</dbReference>
<dbReference type="PANTHER" id="PTHR30146">
    <property type="entry name" value="LACI-RELATED TRANSCRIPTIONAL REPRESSOR"/>
    <property type="match status" value="1"/>
</dbReference>
<sequence>MPTPSRITVRDIAAKAGLHFTTVALALRDSPMLNAETKRRVQELAESMGYRPDPMLTALNAYRKTRSRPNYQATIAWINNWPVRAELLRIPEFGEYHRGACARAAELGYVVEEFWLHARGMTPDKLRRVLSARGIQAVIIAPQPKPGIWIDFDYSEFSALALGYSLQPTRLHVITNHHAHSMNMMIERLYGLGYRRIGMYIGKEWDAKVGHSWLSSFLLARWLHPDLADLPPVLQNDLEGSALEEWLERHRPDVVVSYGRILDQMKTMRLKIPKDIGYAGIDLLEQNRTVSGIYQNSVTIGRKAVDFLVDMIHRGERGLPAVPIRTLVESEWRIGTTVRTGTPKPRTKRKA</sequence>
<dbReference type="EMBL" id="VMBG01000001">
    <property type="protein sequence ID" value="TSJ79534.1"/>
    <property type="molecule type" value="Genomic_DNA"/>
</dbReference>
<name>A0A556QSB3_9BACT</name>
<dbReference type="InterPro" id="IPR010982">
    <property type="entry name" value="Lambda_DNA-bd_dom_sf"/>
</dbReference>
<reference evidence="5 6" key="1">
    <citation type="submission" date="2019-07" db="EMBL/GenBank/DDBJ databases">
        <title>Description of 53C-WASEF.</title>
        <authorList>
            <person name="Pitt A."/>
            <person name="Hahn M.W."/>
        </authorList>
    </citation>
    <scope>NUCLEOTIDE SEQUENCE [LARGE SCALE GENOMIC DNA]</scope>
    <source>
        <strain evidence="5 6">53C-WASEF</strain>
    </source>
</reference>
<evidence type="ECO:0000256" key="3">
    <source>
        <dbReference type="ARBA" id="ARBA00023163"/>
    </source>
</evidence>
<keyword evidence="1" id="KW-0805">Transcription regulation</keyword>
<dbReference type="InterPro" id="IPR028082">
    <property type="entry name" value="Peripla_BP_I"/>
</dbReference>
<keyword evidence="2" id="KW-0238">DNA-binding</keyword>